<evidence type="ECO:0008006" key="3">
    <source>
        <dbReference type="Google" id="ProtNLM"/>
    </source>
</evidence>
<comment type="caution">
    <text evidence="1">The sequence shown here is derived from an EMBL/GenBank/DDBJ whole genome shotgun (WGS) entry which is preliminary data.</text>
</comment>
<organism evidence="1 2">
    <name type="scientific">candidate division WOR-3 bacterium</name>
    <dbReference type="NCBI Taxonomy" id="2052148"/>
    <lineage>
        <taxon>Bacteria</taxon>
        <taxon>Bacteria division WOR-3</taxon>
    </lineage>
</organism>
<dbReference type="EMBL" id="QNBE01000098">
    <property type="protein sequence ID" value="RKX69220.1"/>
    <property type="molecule type" value="Genomic_DNA"/>
</dbReference>
<protein>
    <recommendedName>
        <fullName evidence="3">Roadblock/LAMTOR2 domain-containing protein</fullName>
    </recommendedName>
</protein>
<reference evidence="1 2" key="1">
    <citation type="submission" date="2018-06" db="EMBL/GenBank/DDBJ databases">
        <title>Extensive metabolic versatility and redundancy in microbially diverse, dynamic hydrothermal sediments.</title>
        <authorList>
            <person name="Dombrowski N."/>
            <person name="Teske A."/>
            <person name="Baker B.J."/>
        </authorList>
    </citation>
    <scope>NUCLEOTIDE SEQUENCE [LARGE SCALE GENOMIC DNA]</scope>
    <source>
        <strain evidence="1">B36_G15</strain>
    </source>
</reference>
<accession>A0A660SGW6</accession>
<proteinExistence type="predicted"/>
<sequence>MEDLGSILRELGEKVPGCEFVSLVGKDGLTVFSHVVETKHDPGLVDAEVANIFNACRMAATGIGIKRQIELIWVTESNFFVIYPIGEDFFLYMMLGVERSNPGLARVELRRASKRVAEIISS</sequence>
<dbReference type="Proteomes" id="UP000268469">
    <property type="component" value="Unassembled WGS sequence"/>
</dbReference>
<name>A0A660SGW6_UNCW3</name>
<gene>
    <name evidence="1" type="ORF">DRP53_08860</name>
</gene>
<evidence type="ECO:0000313" key="1">
    <source>
        <dbReference type="EMBL" id="RKX69220.1"/>
    </source>
</evidence>
<dbReference type="SUPFAM" id="SSF103196">
    <property type="entry name" value="Roadblock/LC7 domain"/>
    <property type="match status" value="1"/>
</dbReference>
<evidence type="ECO:0000313" key="2">
    <source>
        <dbReference type="Proteomes" id="UP000268469"/>
    </source>
</evidence>
<dbReference type="AlphaFoldDB" id="A0A660SGW6"/>
<dbReference type="Gene3D" id="3.30.450.30">
    <property type="entry name" value="Dynein light chain 2a, cytoplasmic"/>
    <property type="match status" value="1"/>
</dbReference>